<comment type="caution">
    <text evidence="2">The sequence shown here is derived from an EMBL/GenBank/DDBJ whole genome shotgun (WGS) entry which is preliminary data.</text>
</comment>
<accession>A0ABT5W6Z2</accession>
<dbReference type="Pfam" id="PF10920">
    <property type="entry name" value="DUF2705"/>
    <property type="match status" value="1"/>
</dbReference>
<dbReference type="InterPro" id="IPR024295">
    <property type="entry name" value="DUF2705"/>
</dbReference>
<keyword evidence="1" id="KW-1133">Transmembrane helix</keyword>
<keyword evidence="1" id="KW-0472">Membrane</keyword>
<sequence length="229" mass="26658">MLTIIMQGILLDTLNLINTNFPFLDGIPITSSHALEYRYLLNWYLPIIGMSFYFSGYLSDVTRIHGIAFFVRTYSKSKWIIKQYLRILAHLLLFIALQMFVSVLFDLGQSTFSKLNLIKALSMYLLTLLVLLSIQLLIELYVKESVAHLIINIYIVFSVLITNQLHSFPKLFHYFFLPVYGMGFRNGLSQVPKFKLYTIDYFTGFFILLIIQVALVYFSTIKIKNMDLL</sequence>
<dbReference type="EMBL" id="JAQOTG010000017">
    <property type="protein sequence ID" value="MDE8565101.1"/>
    <property type="molecule type" value="Genomic_DNA"/>
</dbReference>
<feature type="transmembrane region" description="Helical" evidence="1">
    <location>
        <begin position="200"/>
        <end position="219"/>
    </location>
</feature>
<feature type="transmembrane region" description="Helical" evidence="1">
    <location>
        <begin position="43"/>
        <end position="63"/>
    </location>
</feature>
<evidence type="ECO:0000313" key="2">
    <source>
        <dbReference type="EMBL" id="MDE8565101.1"/>
    </source>
</evidence>
<reference evidence="2 3" key="1">
    <citation type="submission" date="2023-01" db="EMBL/GenBank/DDBJ databases">
        <title>Genome-based reclassification of Anoxybacillus geothermalis as a later heterotypic synonym of Anoxybacillus rupiensis.</title>
        <authorList>
            <person name="Inan Bektas K."/>
            <person name="Canakci S."/>
            <person name="Belduz A.A."/>
            <person name="Guler H.H."/>
        </authorList>
    </citation>
    <scope>NUCLEOTIDE SEQUENCE [LARGE SCALE GENOMIC DNA]</scope>
    <source>
        <strain evidence="2 3">DSM 17127</strain>
    </source>
</reference>
<evidence type="ECO:0000313" key="3">
    <source>
        <dbReference type="Proteomes" id="UP001213979"/>
    </source>
</evidence>
<keyword evidence="3" id="KW-1185">Reference proteome</keyword>
<protein>
    <submittedName>
        <fullName evidence="2">DUF2705 family protein</fullName>
    </submittedName>
</protein>
<proteinExistence type="predicted"/>
<keyword evidence="1" id="KW-0812">Transmembrane</keyword>
<dbReference type="Proteomes" id="UP001213979">
    <property type="component" value="Unassembled WGS sequence"/>
</dbReference>
<name>A0ABT5W6Z2_9BACL</name>
<evidence type="ECO:0000256" key="1">
    <source>
        <dbReference type="SAM" id="Phobius"/>
    </source>
</evidence>
<gene>
    <name evidence="2" type="ORF">PNH38_14670</name>
</gene>
<feature type="transmembrane region" description="Helical" evidence="1">
    <location>
        <begin position="145"/>
        <end position="165"/>
    </location>
</feature>
<feature type="transmembrane region" description="Helical" evidence="1">
    <location>
        <begin position="84"/>
        <end position="105"/>
    </location>
</feature>
<feature type="transmembrane region" description="Helical" evidence="1">
    <location>
        <begin position="117"/>
        <end position="138"/>
    </location>
</feature>
<organism evidence="2 3">
    <name type="scientific">Anoxybacteroides rupiense</name>
    <dbReference type="NCBI Taxonomy" id="311460"/>
    <lineage>
        <taxon>Bacteria</taxon>
        <taxon>Bacillati</taxon>
        <taxon>Bacillota</taxon>
        <taxon>Bacilli</taxon>
        <taxon>Bacillales</taxon>
        <taxon>Anoxybacillaceae</taxon>
        <taxon>Anoxybacteroides</taxon>
    </lineage>
</organism>